<dbReference type="AlphaFoldDB" id="A0A6A6LZ95"/>
<evidence type="ECO:0000256" key="6">
    <source>
        <dbReference type="SAM" id="SignalP"/>
    </source>
</evidence>
<organism evidence="7 8">
    <name type="scientific">Hevea brasiliensis</name>
    <name type="common">Para rubber tree</name>
    <name type="synonym">Siphonia brasiliensis</name>
    <dbReference type="NCBI Taxonomy" id="3981"/>
    <lineage>
        <taxon>Eukaryota</taxon>
        <taxon>Viridiplantae</taxon>
        <taxon>Streptophyta</taxon>
        <taxon>Embryophyta</taxon>
        <taxon>Tracheophyta</taxon>
        <taxon>Spermatophyta</taxon>
        <taxon>Magnoliopsida</taxon>
        <taxon>eudicotyledons</taxon>
        <taxon>Gunneridae</taxon>
        <taxon>Pentapetalae</taxon>
        <taxon>rosids</taxon>
        <taxon>fabids</taxon>
        <taxon>Malpighiales</taxon>
        <taxon>Euphorbiaceae</taxon>
        <taxon>Crotonoideae</taxon>
        <taxon>Micrandreae</taxon>
        <taxon>Hevea</taxon>
    </lineage>
</organism>
<evidence type="ECO:0000256" key="3">
    <source>
        <dbReference type="ARBA" id="ARBA00022525"/>
    </source>
</evidence>
<dbReference type="Pfam" id="PF04674">
    <property type="entry name" value="Phi_1"/>
    <property type="match status" value="1"/>
</dbReference>
<comment type="subcellular location">
    <subcellularLocation>
        <location evidence="1">Secreted</location>
        <location evidence="1">Extracellular space</location>
        <location evidence="1">Apoplast</location>
    </subcellularLocation>
</comment>
<sequence length="300" mass="31871">MASSLPNPFLLLPFSLLLLLPSCLGNSTVAITHHGGPILTGNLNLTFIWYGQFGRVQKNALRAFVDSLNYNAAANLQPQVSQWWKIVEGFQDAAGKPNAPIIVKVVKQITDVDYSVGKVFTRDSVKPLIQKASSDDKDAIPVIFTAKDVSVDGLCKGKCSEHGVLENKPYLLVGNPENECPGACAWPFHKSDSGPVGVTLNPPNGNVGADAMAIAFAEGLVDIVTNPLNTGFFQENNKSPIEAGSACHGVFGSGALAGYTGKVRIDPSTGGGFNAHGSRGKKFLLPAIWDPKTHACWTLM</sequence>
<proteinExistence type="inferred from homology"/>
<comment type="similarity">
    <text evidence="5">Belongs to the EXORDIUM family.</text>
</comment>
<accession>A0A6A6LZ95</accession>
<protein>
    <submittedName>
        <fullName evidence="7">Uncharacterized protein</fullName>
    </submittedName>
</protein>
<evidence type="ECO:0000313" key="8">
    <source>
        <dbReference type="Proteomes" id="UP000467840"/>
    </source>
</evidence>
<gene>
    <name evidence="7" type="ORF">GH714_020852</name>
</gene>
<keyword evidence="2" id="KW-0052">Apoplast</keyword>
<feature type="signal peptide" evidence="6">
    <location>
        <begin position="1"/>
        <end position="25"/>
    </location>
</feature>
<keyword evidence="3" id="KW-0964">Secreted</keyword>
<dbReference type="Proteomes" id="UP000467840">
    <property type="component" value="Chromosome 9"/>
</dbReference>
<evidence type="ECO:0000313" key="7">
    <source>
        <dbReference type="EMBL" id="KAF2306722.1"/>
    </source>
</evidence>
<evidence type="ECO:0000256" key="4">
    <source>
        <dbReference type="ARBA" id="ARBA00022729"/>
    </source>
</evidence>
<dbReference type="PANTHER" id="PTHR31279">
    <property type="entry name" value="PROTEIN EXORDIUM-LIKE 5"/>
    <property type="match status" value="1"/>
</dbReference>
<comment type="caution">
    <text evidence="7">The sequence shown here is derived from an EMBL/GenBank/DDBJ whole genome shotgun (WGS) entry which is preliminary data.</text>
</comment>
<name>A0A6A6LZ95_HEVBR</name>
<dbReference type="InterPro" id="IPR006766">
    <property type="entry name" value="EXORDIUM-like"/>
</dbReference>
<evidence type="ECO:0000256" key="5">
    <source>
        <dbReference type="ARBA" id="ARBA00023591"/>
    </source>
</evidence>
<keyword evidence="4 6" id="KW-0732">Signal</keyword>
<dbReference type="PANTHER" id="PTHR31279:SF13">
    <property type="entry name" value="PROTEIN EXORDIUM-LIKE 6"/>
    <property type="match status" value="1"/>
</dbReference>
<dbReference type="EMBL" id="JAAGAX010000008">
    <property type="protein sequence ID" value="KAF2306722.1"/>
    <property type="molecule type" value="Genomic_DNA"/>
</dbReference>
<dbReference type="GO" id="GO:0048046">
    <property type="term" value="C:apoplast"/>
    <property type="evidence" value="ECO:0007669"/>
    <property type="project" value="UniProtKB-SubCell"/>
</dbReference>
<reference evidence="7 8" key="1">
    <citation type="journal article" date="2020" name="Mol. Plant">
        <title>The Chromosome-Based Rubber Tree Genome Provides New Insights into Spurge Genome Evolution and Rubber Biosynthesis.</title>
        <authorList>
            <person name="Liu J."/>
            <person name="Shi C."/>
            <person name="Shi C.C."/>
            <person name="Li W."/>
            <person name="Zhang Q.J."/>
            <person name="Zhang Y."/>
            <person name="Li K."/>
            <person name="Lu H.F."/>
            <person name="Shi C."/>
            <person name="Zhu S.T."/>
            <person name="Xiao Z.Y."/>
            <person name="Nan H."/>
            <person name="Yue Y."/>
            <person name="Zhu X.G."/>
            <person name="Wu Y."/>
            <person name="Hong X.N."/>
            <person name="Fan G.Y."/>
            <person name="Tong Y."/>
            <person name="Zhang D."/>
            <person name="Mao C.L."/>
            <person name="Liu Y.L."/>
            <person name="Hao S.J."/>
            <person name="Liu W.Q."/>
            <person name="Lv M.Q."/>
            <person name="Zhang H.B."/>
            <person name="Liu Y."/>
            <person name="Hu-Tang G.R."/>
            <person name="Wang J.P."/>
            <person name="Wang J.H."/>
            <person name="Sun Y.H."/>
            <person name="Ni S.B."/>
            <person name="Chen W.B."/>
            <person name="Zhang X.C."/>
            <person name="Jiao Y.N."/>
            <person name="Eichler E.E."/>
            <person name="Li G.H."/>
            <person name="Liu X."/>
            <person name="Gao L.Z."/>
        </authorList>
    </citation>
    <scope>NUCLEOTIDE SEQUENCE [LARGE SCALE GENOMIC DNA]</scope>
    <source>
        <strain evidence="8">cv. GT1</strain>
        <tissue evidence="7">Leaf</tissue>
    </source>
</reference>
<evidence type="ECO:0000256" key="1">
    <source>
        <dbReference type="ARBA" id="ARBA00004271"/>
    </source>
</evidence>
<evidence type="ECO:0000256" key="2">
    <source>
        <dbReference type="ARBA" id="ARBA00022523"/>
    </source>
</evidence>
<feature type="chain" id="PRO_5025389993" evidence="6">
    <location>
        <begin position="26"/>
        <end position="300"/>
    </location>
</feature>
<keyword evidence="8" id="KW-1185">Reference proteome</keyword>